<dbReference type="Gene3D" id="1.25.40.10">
    <property type="entry name" value="Tetratricopeptide repeat domain"/>
    <property type="match status" value="1"/>
</dbReference>
<reference evidence="1" key="1">
    <citation type="submission" date="2021-02" db="EMBL/GenBank/DDBJ databases">
        <authorList>
            <person name="Nowell W R."/>
        </authorList>
    </citation>
    <scope>NUCLEOTIDE SEQUENCE</scope>
</reference>
<evidence type="ECO:0008006" key="4">
    <source>
        <dbReference type="Google" id="ProtNLM"/>
    </source>
</evidence>
<evidence type="ECO:0000313" key="3">
    <source>
        <dbReference type="Proteomes" id="UP000677228"/>
    </source>
</evidence>
<organism evidence="1 3">
    <name type="scientific">Didymodactylos carnosus</name>
    <dbReference type="NCBI Taxonomy" id="1234261"/>
    <lineage>
        <taxon>Eukaryota</taxon>
        <taxon>Metazoa</taxon>
        <taxon>Spiralia</taxon>
        <taxon>Gnathifera</taxon>
        <taxon>Rotifera</taxon>
        <taxon>Eurotatoria</taxon>
        <taxon>Bdelloidea</taxon>
        <taxon>Philodinida</taxon>
        <taxon>Philodinidae</taxon>
        <taxon>Didymodactylos</taxon>
    </lineage>
</organism>
<dbReference type="SUPFAM" id="SSF81901">
    <property type="entry name" value="HCP-like"/>
    <property type="match status" value="1"/>
</dbReference>
<protein>
    <recommendedName>
        <fullName evidence="4">Sel1 repeat family protein</fullName>
    </recommendedName>
</protein>
<accession>A0A8S2E9I6</accession>
<gene>
    <name evidence="1" type="ORF">OVA965_LOCUS19770</name>
    <name evidence="2" type="ORF">TMI583_LOCUS19923</name>
</gene>
<sequence>MDARTLYQSGRSGTEARVVELCSKAAAMNSAEGRQNMSVFYAEGYGDLLRGFARSKQHCEAAASQKPFCLMQGIAGAEENYGDFLKLGIGGPTDVTQARIFYRRAADQDQPDAFRKLQELERKT</sequence>
<comment type="caution">
    <text evidence="1">The sequence shown here is derived from an EMBL/GenBank/DDBJ whole genome shotgun (WGS) entry which is preliminary data.</text>
</comment>
<dbReference type="EMBL" id="CAJOBA010013278">
    <property type="protein sequence ID" value="CAF3878743.1"/>
    <property type="molecule type" value="Genomic_DNA"/>
</dbReference>
<evidence type="ECO:0000313" key="2">
    <source>
        <dbReference type="EMBL" id="CAF3878743.1"/>
    </source>
</evidence>
<evidence type="ECO:0000313" key="1">
    <source>
        <dbReference type="EMBL" id="CAF1111161.1"/>
    </source>
</evidence>
<dbReference type="AlphaFoldDB" id="A0A8S2E9I6"/>
<dbReference type="InterPro" id="IPR011990">
    <property type="entry name" value="TPR-like_helical_dom_sf"/>
</dbReference>
<dbReference type="Proteomes" id="UP000677228">
    <property type="component" value="Unassembled WGS sequence"/>
</dbReference>
<proteinExistence type="predicted"/>
<dbReference type="EMBL" id="CAJNOK010010281">
    <property type="protein sequence ID" value="CAF1111161.1"/>
    <property type="molecule type" value="Genomic_DNA"/>
</dbReference>
<dbReference type="Proteomes" id="UP000682733">
    <property type="component" value="Unassembled WGS sequence"/>
</dbReference>
<name>A0A8S2E9I6_9BILA</name>